<keyword evidence="2" id="KW-1185">Reference proteome</keyword>
<reference evidence="1" key="3">
    <citation type="submission" date="2022-01" db="UniProtKB">
        <authorList>
            <consortium name="EnsemblPlants"/>
        </authorList>
    </citation>
    <scope>IDENTIFICATION</scope>
    <source>
        <strain evidence="1">subsp. vulgare</strain>
    </source>
</reference>
<protein>
    <submittedName>
        <fullName evidence="1">Uncharacterized protein</fullName>
    </submittedName>
</protein>
<reference evidence="2" key="1">
    <citation type="journal article" date="2012" name="Nature">
        <title>A physical, genetic and functional sequence assembly of the barley genome.</title>
        <authorList>
            <consortium name="The International Barley Genome Sequencing Consortium"/>
            <person name="Mayer K.F."/>
            <person name="Waugh R."/>
            <person name="Brown J.W."/>
            <person name="Schulman A."/>
            <person name="Langridge P."/>
            <person name="Platzer M."/>
            <person name="Fincher G.B."/>
            <person name="Muehlbauer G.J."/>
            <person name="Sato K."/>
            <person name="Close T.J."/>
            <person name="Wise R.P."/>
            <person name="Stein N."/>
        </authorList>
    </citation>
    <scope>NUCLEOTIDE SEQUENCE [LARGE SCALE GENOMIC DNA]</scope>
    <source>
        <strain evidence="2">cv. Morex</strain>
    </source>
</reference>
<evidence type="ECO:0000313" key="2">
    <source>
        <dbReference type="Proteomes" id="UP000011116"/>
    </source>
</evidence>
<dbReference type="AlphaFoldDB" id="A0A8I6WHJ1"/>
<proteinExistence type="predicted"/>
<dbReference type="Gramene" id="HORVU.MOREX.r3.2HG0122640.1">
    <property type="protein sequence ID" value="HORVU.MOREX.r3.2HG0122640.1"/>
    <property type="gene ID" value="HORVU.MOREX.r3.2HG0122640"/>
</dbReference>
<dbReference type="Proteomes" id="UP000011116">
    <property type="component" value="Chromosome 2H"/>
</dbReference>
<sequence length="551" mass="59774">MRKLVSLALDVSPELADDPDLLERTVLLKGVTKHTSPGDLADLFIPLETDAAVLVRDCDTGDCAGLVVLANPGDCEKAIKTKVPRTKTIKLPDGGIDYDPASDVLFYRECLSVSFREGEIANFELEERALAGQRVLVAAIDDHFRRRATSRGLLRPLVPVVYIEEDPFVHLRCLFIRAPRISGGAGGVSRLDAKLGGRGGVCATVACEARSIALLVYDDTDTAEAVARSLVNSFSSSVQLYDSSMFPFACVTAGAAEGAGEELGGLIPPFFTRPEYMGRVVQLRGLDTLHCDARDVASSIHGQNDSDLQALIVYWRQGLVIAVFGTMQGARMQLCESESEDNWISVFGRKVTCELVCDPALFTAPAATAPPLPLDEFLLPVRAAPYAGMHPMTIQTVHDLYEEERKACAPDDVYAIAGTLLKFAALSQPDLLRLSNFPDRAVLLLGIHPARNWDHLVATMSTYGGLEELVLCPPNSAALVIFKSWTSASKVRWETTDNCLSFGFIEGRPVPGWERAARIADEVHALLFRVDAAITTSPAGLRSETECPSNR</sequence>
<organism evidence="1 2">
    <name type="scientific">Hordeum vulgare subsp. vulgare</name>
    <name type="common">Domesticated barley</name>
    <dbReference type="NCBI Taxonomy" id="112509"/>
    <lineage>
        <taxon>Eukaryota</taxon>
        <taxon>Viridiplantae</taxon>
        <taxon>Streptophyta</taxon>
        <taxon>Embryophyta</taxon>
        <taxon>Tracheophyta</taxon>
        <taxon>Spermatophyta</taxon>
        <taxon>Magnoliopsida</taxon>
        <taxon>Liliopsida</taxon>
        <taxon>Poales</taxon>
        <taxon>Poaceae</taxon>
        <taxon>BOP clade</taxon>
        <taxon>Pooideae</taxon>
        <taxon>Triticodae</taxon>
        <taxon>Triticeae</taxon>
        <taxon>Hordeinae</taxon>
        <taxon>Hordeum</taxon>
    </lineage>
</organism>
<evidence type="ECO:0000313" key="1">
    <source>
        <dbReference type="EnsemblPlants" id="HORVU.MOREX.r3.2HG0122640.1"/>
    </source>
</evidence>
<name>A0A8I6WHJ1_HORVV</name>
<dbReference type="EnsemblPlants" id="HORVU.MOREX.r3.2HG0122640.1">
    <property type="protein sequence ID" value="HORVU.MOREX.r3.2HG0122640.1"/>
    <property type="gene ID" value="HORVU.MOREX.r3.2HG0122640"/>
</dbReference>
<reference evidence="1" key="2">
    <citation type="submission" date="2020-10" db="EMBL/GenBank/DDBJ databases">
        <authorList>
            <person name="Scholz U."/>
            <person name="Mascher M."/>
            <person name="Fiebig A."/>
        </authorList>
    </citation>
    <scope>NUCLEOTIDE SEQUENCE [LARGE SCALE GENOMIC DNA]</scope>
    <source>
        <strain evidence="1">cv. Morex</strain>
    </source>
</reference>
<accession>A0A8I6WHJ1</accession>